<dbReference type="AlphaFoldDB" id="A0A316IA33"/>
<evidence type="ECO:0000313" key="3">
    <source>
        <dbReference type="Proteomes" id="UP000246005"/>
    </source>
</evidence>
<dbReference type="InterPro" id="IPR027417">
    <property type="entry name" value="P-loop_NTPase"/>
</dbReference>
<dbReference type="EMBL" id="QGHB01000002">
    <property type="protein sequence ID" value="PWK89493.1"/>
    <property type="molecule type" value="Genomic_DNA"/>
</dbReference>
<dbReference type="InterPro" id="IPR007111">
    <property type="entry name" value="NACHT_NTPase"/>
</dbReference>
<dbReference type="Gene3D" id="3.40.50.300">
    <property type="entry name" value="P-loop containing nucleotide triphosphate hydrolases"/>
    <property type="match status" value="1"/>
</dbReference>
<comment type="caution">
    <text evidence="2">The sequence shown here is derived from an EMBL/GenBank/DDBJ whole genome shotgun (WGS) entry which is preliminary data.</text>
</comment>
<reference evidence="2 3" key="1">
    <citation type="submission" date="2018-05" db="EMBL/GenBank/DDBJ databases">
        <title>Genomic Encyclopedia of Type Strains, Phase IV (KMG-IV): sequencing the most valuable type-strain genomes for metagenomic binning, comparative biology and taxonomic classification.</title>
        <authorList>
            <person name="Goeker M."/>
        </authorList>
    </citation>
    <scope>NUCLEOTIDE SEQUENCE [LARGE SCALE GENOMIC DNA]</scope>
    <source>
        <strain evidence="2 3">DSM 45480</strain>
    </source>
</reference>
<dbReference type="PROSITE" id="PS50837">
    <property type="entry name" value="NACHT"/>
    <property type="match status" value="1"/>
</dbReference>
<dbReference type="Proteomes" id="UP000246005">
    <property type="component" value="Unassembled WGS sequence"/>
</dbReference>
<protein>
    <recommendedName>
        <fullName evidence="1">NACHT domain-containing protein</fullName>
    </recommendedName>
</protein>
<accession>A0A316IA33</accession>
<evidence type="ECO:0000313" key="2">
    <source>
        <dbReference type="EMBL" id="PWK89493.1"/>
    </source>
</evidence>
<dbReference type="SUPFAM" id="SSF52540">
    <property type="entry name" value="P-loop containing nucleoside triphosphate hydrolases"/>
    <property type="match status" value="1"/>
</dbReference>
<gene>
    <name evidence="2" type="ORF">C8D88_102767</name>
</gene>
<sequence length="1099" mass="118611">MSRPARGAIGGAAGEVGSVHRAGVAAVVAVHSLAGQAVPWLPQRAAPVRLFLEGDSEIDDVVVEFADSARAYIQAKSTCDMGKALRATVDQWVRAYRAGALGAADAAVLVVARPSGALLALGQALDQRRTGTSMPSANSRVLTTLTNMLERTVGDRADVRVLLDFAHVVAVDGSEGSRDSDTGAAWLDGKVVAAGKGRQAFAVLRGVIPVIAARRGSAGIDDWRQWLREAGLSAHSDPRGVLAARRQAADDAVSDYRRRVAAGLDLLPLSALVGATPVEVEGLAEGIRVRRSADLDMQDNIDRSEPLLRIVRRESRVLVVGQPGSGKTVALYQVAAFCAAHSWAPVPLIVPLGRLAARIPHDRPTPLTMSELVELATPGCDELLRFALGEHIASGTAILLLDAFDETLDARDRVVEHLRSLLDEAHPDLDVLMSSRYTAAITARSLRLIECALDLPWRFDDTIDRVVTHLAPAKLSTDELERWLDLRRERVRRSREEEPALWSVPMLAVLAAARLVDREAGEWLGSRSTLVKEMIGDSVRRWTAHRRDAALPGVDPATAPYILLDTFADIASVVVAGGAWHKAKERVADRLTRHWHTSAGLADGVSEAIIEYWDATASVFVTDRVRGPLTARTRLFAEIGDAIAHVREDHGVRSWLERVADDRESWETGRLAAGLSPVAASHLIQIAVDRGGELLDVATAAWADGAEMTAVERETLFAAQLDRLRSLATPESTVASSSGSSLVELAVLLAQLPLSDTQVEMLLHACASLDERQLDLLAALAWTSRASFAPSEPDSWTLDLIEAALVTDTEIAELEQGNRSSGTPRVGVPALVGVGLRVLLPARPEVAARLGHTGFSDRSDTAIRIETEFDARGLSDHIPRTYPWQRSTHAIGTIDLKHMLASMNEPFEATRNAPRYESASLTPSQAWHLDEAGALFELLKVGEHGFGDRDDAVSRFERQTLDLVQAVAEAADLPMDVVVAQLNQVRSEVSGWHAWLSVLRASSRLRARYQRIRPEHVAVALDCITTGNQWLARVAHDLCVAHGALDDAQANAISAELLSLQAQARQSATHVLAALRPDVALPSDDPATVSWLGEQDDAP</sequence>
<proteinExistence type="predicted"/>
<name>A0A316IA33_9PSEU</name>
<organism evidence="2 3">
    <name type="scientific">Lentzea atacamensis</name>
    <dbReference type="NCBI Taxonomy" id="531938"/>
    <lineage>
        <taxon>Bacteria</taxon>
        <taxon>Bacillati</taxon>
        <taxon>Actinomycetota</taxon>
        <taxon>Actinomycetes</taxon>
        <taxon>Pseudonocardiales</taxon>
        <taxon>Pseudonocardiaceae</taxon>
        <taxon>Lentzea</taxon>
    </lineage>
</organism>
<evidence type="ECO:0000259" key="1">
    <source>
        <dbReference type="PROSITE" id="PS50837"/>
    </source>
</evidence>
<feature type="domain" description="NACHT" evidence="1">
    <location>
        <begin position="315"/>
        <end position="436"/>
    </location>
</feature>